<dbReference type="CDD" id="cd00038">
    <property type="entry name" value="CAP_ED"/>
    <property type="match status" value="1"/>
</dbReference>
<dbReference type="InterPro" id="IPR018490">
    <property type="entry name" value="cNMP-bd_dom_sf"/>
</dbReference>
<evidence type="ECO:0000256" key="3">
    <source>
        <dbReference type="ARBA" id="ARBA00023163"/>
    </source>
</evidence>
<evidence type="ECO:0000259" key="4">
    <source>
        <dbReference type="PROSITE" id="PS50042"/>
    </source>
</evidence>
<gene>
    <name evidence="6" type="ORF">KM031_04320</name>
</gene>
<dbReference type="SMART" id="SM00419">
    <property type="entry name" value="HTH_CRP"/>
    <property type="match status" value="1"/>
</dbReference>
<dbReference type="SUPFAM" id="SSF51206">
    <property type="entry name" value="cAMP-binding domain-like"/>
    <property type="match status" value="1"/>
</dbReference>
<dbReference type="InterPro" id="IPR012318">
    <property type="entry name" value="HTH_CRP"/>
</dbReference>
<dbReference type="InterPro" id="IPR036388">
    <property type="entry name" value="WH-like_DNA-bd_sf"/>
</dbReference>
<dbReference type="PROSITE" id="PS50042">
    <property type="entry name" value="CNMP_BINDING_3"/>
    <property type="match status" value="1"/>
</dbReference>
<evidence type="ECO:0000313" key="7">
    <source>
        <dbReference type="Proteomes" id="UP000679352"/>
    </source>
</evidence>
<keyword evidence="3" id="KW-0804">Transcription</keyword>
<dbReference type="Pfam" id="PF13545">
    <property type="entry name" value="HTH_Crp_2"/>
    <property type="match status" value="1"/>
</dbReference>
<dbReference type="InterPro" id="IPR036390">
    <property type="entry name" value="WH_DNA-bd_sf"/>
</dbReference>
<keyword evidence="1" id="KW-0805">Transcription regulation</keyword>
<dbReference type="SUPFAM" id="SSF46785">
    <property type="entry name" value="Winged helix' DNA-binding domain"/>
    <property type="match status" value="1"/>
</dbReference>
<dbReference type="Proteomes" id="UP000679352">
    <property type="component" value="Chromosome"/>
</dbReference>
<dbReference type="Gene3D" id="1.10.10.10">
    <property type="entry name" value="Winged helix-like DNA-binding domain superfamily/Winged helix DNA-binding domain"/>
    <property type="match status" value="1"/>
</dbReference>
<accession>A0A975P847</accession>
<dbReference type="PROSITE" id="PS51063">
    <property type="entry name" value="HTH_CRP_2"/>
    <property type="match status" value="1"/>
</dbReference>
<dbReference type="InterPro" id="IPR014710">
    <property type="entry name" value="RmlC-like_jellyroll"/>
</dbReference>
<evidence type="ECO:0000313" key="6">
    <source>
        <dbReference type="EMBL" id="QWK91137.1"/>
    </source>
</evidence>
<evidence type="ECO:0000256" key="2">
    <source>
        <dbReference type="ARBA" id="ARBA00023125"/>
    </source>
</evidence>
<dbReference type="GO" id="GO:0006355">
    <property type="term" value="P:regulation of DNA-templated transcription"/>
    <property type="evidence" value="ECO:0007669"/>
    <property type="project" value="InterPro"/>
</dbReference>
<name>A0A975P847_9RHOB</name>
<feature type="domain" description="HTH crp-type" evidence="5">
    <location>
        <begin position="149"/>
        <end position="223"/>
    </location>
</feature>
<dbReference type="GO" id="GO:0003677">
    <property type="term" value="F:DNA binding"/>
    <property type="evidence" value="ECO:0007669"/>
    <property type="project" value="UniProtKB-KW"/>
</dbReference>
<keyword evidence="7" id="KW-1185">Reference proteome</keyword>
<dbReference type="AlphaFoldDB" id="A0A975P847"/>
<reference evidence="6" key="1">
    <citation type="submission" date="2021-06" db="EMBL/GenBank/DDBJ databases">
        <title>Direct submission.</title>
        <authorList>
            <person name="Lee C.-S."/>
            <person name="Jin L."/>
        </authorList>
    </citation>
    <scope>NUCLEOTIDE SEQUENCE</scope>
    <source>
        <strain evidence="6">Con5</strain>
    </source>
</reference>
<evidence type="ECO:0000259" key="5">
    <source>
        <dbReference type="PROSITE" id="PS51063"/>
    </source>
</evidence>
<protein>
    <submittedName>
        <fullName evidence="6">Crp/Fnr family transcriptional regulator</fullName>
    </submittedName>
</protein>
<keyword evidence="2" id="KW-0238">DNA-binding</keyword>
<dbReference type="RefSeq" id="WP_215503327.1">
    <property type="nucleotide sequence ID" value="NZ_CP076361.1"/>
</dbReference>
<organism evidence="6 7">
    <name type="scientific">Gemmobacter fulvus</name>
    <dbReference type="NCBI Taxonomy" id="2840474"/>
    <lineage>
        <taxon>Bacteria</taxon>
        <taxon>Pseudomonadati</taxon>
        <taxon>Pseudomonadota</taxon>
        <taxon>Alphaproteobacteria</taxon>
        <taxon>Rhodobacterales</taxon>
        <taxon>Paracoccaceae</taxon>
        <taxon>Gemmobacter</taxon>
    </lineage>
</organism>
<dbReference type="Gene3D" id="2.60.120.10">
    <property type="entry name" value="Jelly Rolls"/>
    <property type="match status" value="1"/>
</dbReference>
<sequence length="242" mass="27058">MTTACQACPLRKKPLFQQMSDDELVFMQKFKKGELSVQAGTTILLEGAASPQLFTVLRGQGLRYKTLEDGRRQVVNFVFAGDFLGLQSALMGEMKHTTEATTDMVLCVFDRNELWNLFRTHPGRGYDLTFLGATEEHFLGDALATLGQREAIERVAWALMRMWRRAEGLGLTGSGTAPLPWKQQDLADAVGLSLVHTNKTLARLKREGIAVWQDGRLALPNRARLAEIAMYDDGDIVQRPLF</sequence>
<dbReference type="Pfam" id="PF00027">
    <property type="entry name" value="cNMP_binding"/>
    <property type="match status" value="1"/>
</dbReference>
<dbReference type="KEGG" id="gfu:KM031_04320"/>
<proteinExistence type="predicted"/>
<evidence type="ECO:0000256" key="1">
    <source>
        <dbReference type="ARBA" id="ARBA00023015"/>
    </source>
</evidence>
<dbReference type="EMBL" id="CP076361">
    <property type="protein sequence ID" value="QWK91137.1"/>
    <property type="molecule type" value="Genomic_DNA"/>
</dbReference>
<dbReference type="InterPro" id="IPR000595">
    <property type="entry name" value="cNMP-bd_dom"/>
</dbReference>
<feature type="domain" description="Cyclic nucleotide-binding" evidence="4">
    <location>
        <begin position="15"/>
        <end position="118"/>
    </location>
</feature>